<dbReference type="InParanoid" id="I1C9R7"/>
<dbReference type="VEuPathDB" id="FungiDB:RO3G_09907"/>
<keyword evidence="4" id="KW-1185">Reference proteome</keyword>
<feature type="chain" id="PRO_5003637983" description="FZ domain-containing protein" evidence="2">
    <location>
        <begin position="20"/>
        <end position="476"/>
    </location>
</feature>
<dbReference type="Pfam" id="PF12929">
    <property type="entry name" value="Mid1"/>
    <property type="match status" value="1"/>
</dbReference>
<gene>
    <name evidence="3" type="ORF">RO3G_09907</name>
</gene>
<protein>
    <recommendedName>
        <fullName evidence="5">FZ domain-containing protein</fullName>
    </recommendedName>
</protein>
<dbReference type="RefSeq" id="XP_067520593.1">
    <property type="nucleotide sequence ID" value="XM_067664492.1"/>
</dbReference>
<dbReference type="GO" id="GO:0098703">
    <property type="term" value="P:calcium ion import across plasma membrane"/>
    <property type="evidence" value="ECO:0007669"/>
    <property type="project" value="InterPro"/>
</dbReference>
<dbReference type="Proteomes" id="UP000009138">
    <property type="component" value="Unassembled WGS sequence"/>
</dbReference>
<dbReference type="OMA" id="ISTQQWM"/>
<keyword evidence="1" id="KW-0812">Transmembrane</keyword>
<dbReference type="eggNOG" id="ENOG502QTEW">
    <property type="taxonomic scope" value="Eukaryota"/>
</dbReference>
<evidence type="ECO:0000313" key="3">
    <source>
        <dbReference type="EMBL" id="EIE85197.1"/>
    </source>
</evidence>
<keyword evidence="1" id="KW-0472">Membrane</keyword>
<feature type="signal peptide" evidence="2">
    <location>
        <begin position="1"/>
        <end position="19"/>
    </location>
</feature>
<dbReference type="EMBL" id="CH476738">
    <property type="protein sequence ID" value="EIE85197.1"/>
    <property type="molecule type" value="Genomic_DNA"/>
</dbReference>
<dbReference type="InterPro" id="IPR024338">
    <property type="entry name" value="MID1/Yam8"/>
</dbReference>
<dbReference type="AlphaFoldDB" id="I1C9R7"/>
<sequence length="476" mass="52801">MRIPIYFILSYICFISCQTIQLQNNQIILASLTSATAYQYYYFSIPAQTQLLAAKPNIYLTITSCTQTGLNAFLSTTNNITIPQNGTPLNNVNGLMVWSSNSTVNEIWIAVGTNQTENTGTYEIGVSTQQSMHLVYNDTNSTVPSMTLDDTDGDSALFLSNPLGGYLPNSTLIITSNQPAELSWSLCAAKIYNISGININQTMTTRGPTPDTTRNQFFISGLSEATSYRAYLLETSNGITGMTAPITFKTKAGSGCQLVHDLSFCSQVAYSVPSNPMLDRYSLATEYDNQAYTTFQPFATSLSQYNCESTQYSLVRNCTDCYRDYKAWLCAVTIPRCTDTSDLRQGSPLAAAPALRDVSVNGSRNAWIDNSVKPNEWTELLPCIDLCYHVVQSCPPYLQFYCPVGDLARDQYGYWQTGDIIINNTAHQFGVNNPTCNRMGLDAKLFTITSHGYRLLENLSFYFSMCIAFFIVLILL</sequence>
<organism evidence="3 4">
    <name type="scientific">Rhizopus delemar (strain RA 99-880 / ATCC MYA-4621 / FGSC 9543 / NRRL 43880)</name>
    <name type="common">Mucormycosis agent</name>
    <name type="synonym">Rhizopus arrhizus var. delemar</name>
    <dbReference type="NCBI Taxonomy" id="246409"/>
    <lineage>
        <taxon>Eukaryota</taxon>
        <taxon>Fungi</taxon>
        <taxon>Fungi incertae sedis</taxon>
        <taxon>Mucoromycota</taxon>
        <taxon>Mucoromycotina</taxon>
        <taxon>Mucoromycetes</taxon>
        <taxon>Mucorales</taxon>
        <taxon>Mucorineae</taxon>
        <taxon>Rhizopodaceae</taxon>
        <taxon>Rhizopus</taxon>
    </lineage>
</organism>
<proteinExistence type="predicted"/>
<accession>I1C9R7</accession>
<keyword evidence="2" id="KW-0732">Signal</keyword>
<dbReference type="InterPro" id="IPR036790">
    <property type="entry name" value="Frizzled_dom_sf"/>
</dbReference>
<dbReference type="PANTHER" id="PTHR39142:SF1">
    <property type="entry name" value="AEL197CP"/>
    <property type="match status" value="1"/>
</dbReference>
<dbReference type="OrthoDB" id="5405745at2759"/>
<keyword evidence="1" id="KW-1133">Transmembrane helix</keyword>
<dbReference type="GeneID" id="93616873"/>
<evidence type="ECO:0000313" key="4">
    <source>
        <dbReference type="Proteomes" id="UP000009138"/>
    </source>
</evidence>
<evidence type="ECO:0008006" key="5">
    <source>
        <dbReference type="Google" id="ProtNLM"/>
    </source>
</evidence>
<dbReference type="FunCoup" id="I1C9R7">
    <property type="interactions" value="127"/>
</dbReference>
<feature type="transmembrane region" description="Helical" evidence="1">
    <location>
        <begin position="459"/>
        <end position="475"/>
    </location>
</feature>
<dbReference type="Gene3D" id="1.10.2000.10">
    <property type="entry name" value="Frizzled cysteine-rich domain"/>
    <property type="match status" value="1"/>
</dbReference>
<name>I1C9R7_RHIO9</name>
<dbReference type="GO" id="GO:0005262">
    <property type="term" value="F:calcium channel activity"/>
    <property type="evidence" value="ECO:0007669"/>
    <property type="project" value="InterPro"/>
</dbReference>
<dbReference type="STRING" id="246409.I1C9R7"/>
<dbReference type="PANTHER" id="PTHR39142">
    <property type="entry name" value="MID1P"/>
    <property type="match status" value="1"/>
</dbReference>
<reference evidence="3 4" key="1">
    <citation type="journal article" date="2009" name="PLoS Genet.">
        <title>Genomic analysis of the basal lineage fungus Rhizopus oryzae reveals a whole-genome duplication.</title>
        <authorList>
            <person name="Ma L.-J."/>
            <person name="Ibrahim A.S."/>
            <person name="Skory C."/>
            <person name="Grabherr M.G."/>
            <person name="Burger G."/>
            <person name="Butler M."/>
            <person name="Elias M."/>
            <person name="Idnurm A."/>
            <person name="Lang B.F."/>
            <person name="Sone T."/>
            <person name="Abe A."/>
            <person name="Calvo S.E."/>
            <person name="Corrochano L.M."/>
            <person name="Engels R."/>
            <person name="Fu J."/>
            <person name="Hansberg W."/>
            <person name="Kim J.-M."/>
            <person name="Kodira C.D."/>
            <person name="Koehrsen M.J."/>
            <person name="Liu B."/>
            <person name="Miranda-Saavedra D."/>
            <person name="O'Leary S."/>
            <person name="Ortiz-Castellanos L."/>
            <person name="Poulter R."/>
            <person name="Rodriguez-Romero J."/>
            <person name="Ruiz-Herrera J."/>
            <person name="Shen Y.-Q."/>
            <person name="Zeng Q."/>
            <person name="Galagan J."/>
            <person name="Birren B.W."/>
            <person name="Cuomo C.A."/>
            <person name="Wickes B.L."/>
        </authorList>
    </citation>
    <scope>NUCLEOTIDE SEQUENCE [LARGE SCALE GENOMIC DNA]</scope>
    <source>
        <strain evidence="4">RA 99-880 / ATCC MYA-4621 / FGSC 9543 / NRRL 43880</strain>
    </source>
</reference>
<evidence type="ECO:0000256" key="1">
    <source>
        <dbReference type="SAM" id="Phobius"/>
    </source>
</evidence>
<evidence type="ECO:0000256" key="2">
    <source>
        <dbReference type="SAM" id="SignalP"/>
    </source>
</evidence>